<evidence type="ECO:0000259" key="5">
    <source>
        <dbReference type="Pfam" id="PF00962"/>
    </source>
</evidence>
<dbReference type="InterPro" id="IPR001365">
    <property type="entry name" value="A_deaminase_dom"/>
</dbReference>
<name>A0AA39X8Y2_9PEZI</name>
<dbReference type="InterPro" id="IPR032466">
    <property type="entry name" value="Metal_Hydrolase"/>
</dbReference>
<evidence type="ECO:0000256" key="1">
    <source>
        <dbReference type="ARBA" id="ARBA00001947"/>
    </source>
</evidence>
<dbReference type="PANTHER" id="PTHR11409:SF37">
    <property type="entry name" value="ADENOSINE DEAMINASE DOMAIN-CONTAINING PROTEIN"/>
    <property type="match status" value="1"/>
</dbReference>
<keyword evidence="7" id="KW-1185">Reference proteome</keyword>
<sequence>MTAAAIYKPAKSPPEEWLSIDKATDEAAYDRLRNQVTDREDTLAFDFLCKTRASPDEIRANEILQLVKKLDINEVYTKAPKNIGYGGQVHDRFFGDHFLSNADLIEETKLFAISRRMPKGAHLHIHFNANLLPHVLIDIAKQMPCMYITSDIPLVRATSNGASAFDTCKIQFNILSTKLVNDTGKQNLFSTNYTEEKRHPMPIKEFFDQFPEAYLKARGESLDADTWLRNKVVFQEEEAYHLHQTAEGAWKKFNGRTQLMKGLFNYETAYKEYTTQCLQEFVDDNIQYAEIRPNFMPTNQVWKDDGSIQLPNKEIVELIIARYNLFQETHKGEVLKGLKIIYCTPRSFDDKAVKNALEECLRFHKEFPGWIAGFDLVGEEAVGRPLKDFIPLFLHFKAECKKQGVDIPFLFHCGETLDIGKHTDGNLVDALLLGSKRIGHGFALARHPYIMEQMKKRGICIEVCPISNEVLGLTPRMNGHTVYSLLANNVHCTVSTDNGTLFRSRLSHDFYQMMAGKQDMTLHGWRQLIEWSLDHSCLESDKRDEIYAAWVIMWDDFCKWIIDTYEEETKDFKPEDSKPEEPRKPQDSVKL</sequence>
<feature type="domain" description="Adenosine deaminase" evidence="5">
    <location>
        <begin position="241"/>
        <end position="546"/>
    </location>
</feature>
<dbReference type="GO" id="GO:0006154">
    <property type="term" value="P:adenosine catabolic process"/>
    <property type="evidence" value="ECO:0007669"/>
    <property type="project" value="TreeGrafter"/>
</dbReference>
<dbReference type="GO" id="GO:0046103">
    <property type="term" value="P:inosine biosynthetic process"/>
    <property type="evidence" value="ECO:0007669"/>
    <property type="project" value="TreeGrafter"/>
</dbReference>
<dbReference type="PANTHER" id="PTHR11409">
    <property type="entry name" value="ADENOSINE DEAMINASE"/>
    <property type="match status" value="1"/>
</dbReference>
<dbReference type="SUPFAM" id="SSF51556">
    <property type="entry name" value="Metallo-dependent hydrolases"/>
    <property type="match status" value="1"/>
</dbReference>
<feature type="region of interest" description="Disordered" evidence="4">
    <location>
        <begin position="569"/>
        <end position="591"/>
    </location>
</feature>
<accession>A0AA39X8Y2</accession>
<feature type="compositionally biased region" description="Basic and acidic residues" evidence="4">
    <location>
        <begin position="570"/>
        <end position="591"/>
    </location>
</feature>
<dbReference type="InterPro" id="IPR006330">
    <property type="entry name" value="Ado/ade_deaminase"/>
</dbReference>
<reference evidence="6" key="1">
    <citation type="submission" date="2023-06" db="EMBL/GenBank/DDBJ databases">
        <title>Genome-scale phylogeny and comparative genomics of the fungal order Sordariales.</title>
        <authorList>
            <consortium name="Lawrence Berkeley National Laboratory"/>
            <person name="Hensen N."/>
            <person name="Bonometti L."/>
            <person name="Westerberg I."/>
            <person name="Brannstrom I.O."/>
            <person name="Guillou S."/>
            <person name="Cros-Aarteil S."/>
            <person name="Calhoun S."/>
            <person name="Haridas S."/>
            <person name="Kuo A."/>
            <person name="Mondo S."/>
            <person name="Pangilinan J."/>
            <person name="Riley R."/>
            <person name="LaButti K."/>
            <person name="Andreopoulos B."/>
            <person name="Lipzen A."/>
            <person name="Chen C."/>
            <person name="Yanf M."/>
            <person name="Daum C."/>
            <person name="Ng V."/>
            <person name="Clum A."/>
            <person name="Steindorff A."/>
            <person name="Ohm R."/>
            <person name="Martin F."/>
            <person name="Silar P."/>
            <person name="Natvig D."/>
            <person name="Lalanne C."/>
            <person name="Gautier V."/>
            <person name="Ament-velasquez S.L."/>
            <person name="Kruys A."/>
            <person name="Hutchinson M.I."/>
            <person name="Powell A.J."/>
            <person name="Barry K."/>
            <person name="Miller A.N."/>
            <person name="Grigoriev I.V."/>
            <person name="Debuchy R."/>
            <person name="Gladieux P."/>
            <person name="Thoren M.H."/>
            <person name="Johannesson H."/>
        </authorList>
    </citation>
    <scope>NUCLEOTIDE SEQUENCE</scope>
    <source>
        <strain evidence="6">SMH3391-2</strain>
    </source>
</reference>
<dbReference type="EMBL" id="JAULSR010000002">
    <property type="protein sequence ID" value="KAK0629112.1"/>
    <property type="molecule type" value="Genomic_DNA"/>
</dbReference>
<evidence type="ECO:0000256" key="2">
    <source>
        <dbReference type="ARBA" id="ARBA00022723"/>
    </source>
</evidence>
<evidence type="ECO:0000256" key="4">
    <source>
        <dbReference type="SAM" id="MobiDB-lite"/>
    </source>
</evidence>
<evidence type="ECO:0000313" key="7">
    <source>
        <dbReference type="Proteomes" id="UP001174934"/>
    </source>
</evidence>
<dbReference type="GO" id="GO:0046872">
    <property type="term" value="F:metal ion binding"/>
    <property type="evidence" value="ECO:0007669"/>
    <property type="project" value="UniProtKB-KW"/>
</dbReference>
<gene>
    <name evidence="6" type="ORF">B0T17DRAFT_486286</name>
</gene>
<dbReference type="AlphaFoldDB" id="A0AA39X8Y2"/>
<proteinExistence type="predicted"/>
<evidence type="ECO:0000256" key="3">
    <source>
        <dbReference type="ARBA" id="ARBA00022801"/>
    </source>
</evidence>
<keyword evidence="3" id="KW-0378">Hydrolase</keyword>
<dbReference type="GO" id="GO:0004000">
    <property type="term" value="F:adenosine deaminase activity"/>
    <property type="evidence" value="ECO:0007669"/>
    <property type="project" value="TreeGrafter"/>
</dbReference>
<evidence type="ECO:0000313" key="6">
    <source>
        <dbReference type="EMBL" id="KAK0629112.1"/>
    </source>
</evidence>
<dbReference type="Proteomes" id="UP001174934">
    <property type="component" value="Unassembled WGS sequence"/>
</dbReference>
<dbReference type="Pfam" id="PF00962">
    <property type="entry name" value="A_deaminase"/>
    <property type="match status" value="1"/>
</dbReference>
<comment type="caution">
    <text evidence="6">The sequence shown here is derived from an EMBL/GenBank/DDBJ whole genome shotgun (WGS) entry which is preliminary data.</text>
</comment>
<dbReference type="Gene3D" id="3.20.20.140">
    <property type="entry name" value="Metal-dependent hydrolases"/>
    <property type="match status" value="1"/>
</dbReference>
<protein>
    <recommendedName>
        <fullName evidence="5">Adenosine deaminase domain-containing protein</fullName>
    </recommendedName>
</protein>
<keyword evidence="2" id="KW-0479">Metal-binding</keyword>
<comment type="cofactor">
    <cofactor evidence="1">
        <name>Zn(2+)</name>
        <dbReference type="ChEBI" id="CHEBI:29105"/>
    </cofactor>
</comment>
<organism evidence="6 7">
    <name type="scientific">Bombardia bombarda</name>
    <dbReference type="NCBI Taxonomy" id="252184"/>
    <lineage>
        <taxon>Eukaryota</taxon>
        <taxon>Fungi</taxon>
        <taxon>Dikarya</taxon>
        <taxon>Ascomycota</taxon>
        <taxon>Pezizomycotina</taxon>
        <taxon>Sordariomycetes</taxon>
        <taxon>Sordariomycetidae</taxon>
        <taxon>Sordariales</taxon>
        <taxon>Lasiosphaeriaceae</taxon>
        <taxon>Bombardia</taxon>
    </lineage>
</organism>